<protein>
    <recommendedName>
        <fullName evidence="2">CAAX prenyl protease 2/Lysostaphin resistance protein A-like domain-containing protein</fullName>
    </recommendedName>
</protein>
<feature type="transmembrane region" description="Helical" evidence="1">
    <location>
        <begin position="52"/>
        <end position="70"/>
    </location>
</feature>
<keyword evidence="1" id="KW-1133">Transmembrane helix</keyword>
<organism evidence="3 4">
    <name type="scientific">Bacillus thuringiensis serovar iberica</name>
    <dbReference type="NCBI Taxonomy" id="180866"/>
    <lineage>
        <taxon>Bacteria</taxon>
        <taxon>Bacillati</taxon>
        <taxon>Bacillota</taxon>
        <taxon>Bacilli</taxon>
        <taxon>Bacillales</taxon>
        <taxon>Bacillaceae</taxon>
        <taxon>Bacillus</taxon>
        <taxon>Bacillus cereus group</taxon>
    </lineage>
</organism>
<dbReference type="Pfam" id="PF02517">
    <property type="entry name" value="Rce1-like"/>
    <property type="match status" value="1"/>
</dbReference>
<keyword evidence="1" id="KW-0472">Membrane</keyword>
<feature type="transmembrane region" description="Helical" evidence="1">
    <location>
        <begin position="170"/>
        <end position="202"/>
    </location>
</feature>
<evidence type="ECO:0000259" key="2">
    <source>
        <dbReference type="Pfam" id="PF02517"/>
    </source>
</evidence>
<keyword evidence="1" id="KW-0812">Transmembrane</keyword>
<dbReference type="PANTHER" id="PTHR36435">
    <property type="entry name" value="SLR1288 PROTEIN"/>
    <property type="match status" value="1"/>
</dbReference>
<evidence type="ECO:0000313" key="4">
    <source>
        <dbReference type="Proteomes" id="UP000195120"/>
    </source>
</evidence>
<gene>
    <name evidence="3" type="ORF">BK741_18445</name>
</gene>
<dbReference type="InterPro" id="IPR003675">
    <property type="entry name" value="Rce1/LyrA-like_dom"/>
</dbReference>
<accession>A0A9X6QN50</accession>
<feature type="transmembrane region" description="Helical" evidence="1">
    <location>
        <begin position="20"/>
        <end position="40"/>
    </location>
</feature>
<feature type="transmembrane region" description="Helical" evidence="1">
    <location>
        <begin position="134"/>
        <end position="158"/>
    </location>
</feature>
<name>A0A9X6QN50_BACTU</name>
<dbReference type="PANTHER" id="PTHR36435:SF1">
    <property type="entry name" value="CAAX AMINO TERMINAL PROTEASE FAMILY PROTEIN"/>
    <property type="match status" value="1"/>
</dbReference>
<dbReference type="GO" id="GO:0080120">
    <property type="term" value="P:CAAX-box protein maturation"/>
    <property type="evidence" value="ECO:0007669"/>
    <property type="project" value="UniProtKB-ARBA"/>
</dbReference>
<sequence length="228" mass="26731">MEREISNTEKVKVSSDSLNLMQVIGIIFVFFITVIGISFVNEKQNFHFYPWYYEYLVYFSTFFLIVLIYKPSRSHLIQILSALKFNRSKDYVIIILSWLFLLVYLAILNVITQYFNIVPDSPKTIYNPNKHELIVYGIGLVLLAPIWEEFLFRGILFLRLTKYIPLWTSFIVSSLIFTCIHPVSVGHTAFIFVFSLLVTYTYYKTNNIFVPVSIHLLNNLFSLSIAMQ</sequence>
<evidence type="ECO:0000256" key="1">
    <source>
        <dbReference type="SAM" id="Phobius"/>
    </source>
</evidence>
<feature type="transmembrane region" description="Helical" evidence="1">
    <location>
        <begin position="91"/>
        <end position="114"/>
    </location>
</feature>
<dbReference type="InterPro" id="IPR052710">
    <property type="entry name" value="CAAX_protease"/>
</dbReference>
<dbReference type="AlphaFoldDB" id="A0A9X6QN50"/>
<proteinExistence type="predicted"/>
<dbReference type="Proteomes" id="UP000195120">
    <property type="component" value="Unassembled WGS sequence"/>
</dbReference>
<dbReference type="EMBL" id="MOOP01000102">
    <property type="protein sequence ID" value="OUB46613.1"/>
    <property type="molecule type" value="Genomic_DNA"/>
</dbReference>
<dbReference type="GO" id="GO:0004175">
    <property type="term" value="F:endopeptidase activity"/>
    <property type="evidence" value="ECO:0007669"/>
    <property type="project" value="UniProtKB-ARBA"/>
</dbReference>
<dbReference type="RefSeq" id="WP_086401571.1">
    <property type="nucleotide sequence ID" value="NZ_MOOP01000102.1"/>
</dbReference>
<feature type="domain" description="CAAX prenyl protease 2/Lysostaphin resistance protein A-like" evidence="2">
    <location>
        <begin position="133"/>
        <end position="221"/>
    </location>
</feature>
<reference evidence="3 4" key="1">
    <citation type="submission" date="2016-10" db="EMBL/GenBank/DDBJ databases">
        <title>Comparative genomics of Bacillus thuringiensis reveals a path to pathogens against multiple invertebrate hosts.</title>
        <authorList>
            <person name="Zheng J."/>
            <person name="Gao Q."/>
            <person name="Liu H."/>
            <person name="Peng D."/>
            <person name="Ruan L."/>
            <person name="Sun M."/>
        </authorList>
    </citation>
    <scope>NUCLEOTIDE SEQUENCE [LARGE SCALE GENOMIC DNA]</scope>
    <source>
        <strain evidence="3">BGSC 4BW1</strain>
    </source>
</reference>
<comment type="caution">
    <text evidence="3">The sequence shown here is derived from an EMBL/GenBank/DDBJ whole genome shotgun (WGS) entry which is preliminary data.</text>
</comment>
<evidence type="ECO:0000313" key="3">
    <source>
        <dbReference type="EMBL" id="OUB46613.1"/>
    </source>
</evidence>
<feature type="transmembrane region" description="Helical" evidence="1">
    <location>
        <begin position="208"/>
        <end position="227"/>
    </location>
</feature>